<dbReference type="InterPro" id="IPR004358">
    <property type="entry name" value="Sig_transdc_His_kin-like_C"/>
</dbReference>
<dbReference type="InterPro" id="IPR036097">
    <property type="entry name" value="HisK_dim/P_sf"/>
</dbReference>
<dbReference type="PRINTS" id="PR00344">
    <property type="entry name" value="BCTRLSENSOR"/>
</dbReference>
<evidence type="ECO:0000313" key="10">
    <source>
        <dbReference type="EMBL" id="MEK8028072.1"/>
    </source>
</evidence>
<dbReference type="Pfam" id="PF00512">
    <property type="entry name" value="HisKA"/>
    <property type="match status" value="1"/>
</dbReference>
<keyword evidence="5" id="KW-0418">Kinase</keyword>
<dbReference type="SMART" id="SM00091">
    <property type="entry name" value="PAS"/>
    <property type="match status" value="2"/>
</dbReference>
<dbReference type="EC" id="2.7.13.3" evidence="2"/>
<feature type="domain" description="PAS" evidence="8">
    <location>
        <begin position="58"/>
        <end position="129"/>
    </location>
</feature>
<evidence type="ECO:0000256" key="6">
    <source>
        <dbReference type="ARBA" id="ARBA00023012"/>
    </source>
</evidence>
<dbReference type="SMART" id="SM00388">
    <property type="entry name" value="HisKA"/>
    <property type="match status" value="1"/>
</dbReference>
<evidence type="ECO:0000256" key="2">
    <source>
        <dbReference type="ARBA" id="ARBA00012438"/>
    </source>
</evidence>
<evidence type="ECO:0000259" key="9">
    <source>
        <dbReference type="PROSITE" id="PS50113"/>
    </source>
</evidence>
<dbReference type="Gene3D" id="3.30.450.20">
    <property type="entry name" value="PAS domain"/>
    <property type="match status" value="3"/>
</dbReference>
<dbReference type="SMART" id="SM00086">
    <property type="entry name" value="PAC"/>
    <property type="match status" value="2"/>
</dbReference>
<evidence type="ECO:0000256" key="3">
    <source>
        <dbReference type="ARBA" id="ARBA00022553"/>
    </source>
</evidence>
<comment type="catalytic activity">
    <reaction evidence="1">
        <text>ATP + protein L-histidine = ADP + protein N-phospho-L-histidine.</text>
        <dbReference type="EC" id="2.7.13.3"/>
    </reaction>
</comment>
<dbReference type="SUPFAM" id="SSF47384">
    <property type="entry name" value="Homodimeric domain of signal transducing histidine kinase"/>
    <property type="match status" value="1"/>
</dbReference>
<dbReference type="InterPro" id="IPR050736">
    <property type="entry name" value="Sensor_HK_Regulatory"/>
</dbReference>
<dbReference type="InterPro" id="IPR000700">
    <property type="entry name" value="PAS-assoc_C"/>
</dbReference>
<gene>
    <name evidence="10" type="ORF">AACH11_19090</name>
</gene>
<dbReference type="PROSITE" id="PS50113">
    <property type="entry name" value="PAC"/>
    <property type="match status" value="2"/>
</dbReference>
<dbReference type="Pfam" id="PF13426">
    <property type="entry name" value="PAS_9"/>
    <property type="match status" value="2"/>
</dbReference>
<comment type="caution">
    <text evidence="10">The sequence shown here is derived from an EMBL/GenBank/DDBJ whole genome shotgun (WGS) entry which is preliminary data.</text>
</comment>
<evidence type="ECO:0000256" key="5">
    <source>
        <dbReference type="ARBA" id="ARBA00022777"/>
    </source>
</evidence>
<dbReference type="InterPro" id="IPR036890">
    <property type="entry name" value="HATPase_C_sf"/>
</dbReference>
<dbReference type="Pfam" id="PF02518">
    <property type="entry name" value="HATPase_c"/>
    <property type="match status" value="1"/>
</dbReference>
<sequence length="688" mass="74554">MDPLLSNAALVGALAGGLAGLACAAAGVFTLAGRRPVQRVAAAGDSASVDHNLSLVAERDRLAVVARRTSNAVVITDPQRLIVWVNAGFERLTGYAAEEVVGQSPGRLLQCEATDAVTVQRIRQALASGQSFTGEILNQSRTGRRYWLAIEIQPLRDGRGTLTGFMAVQSDITERRDSEAALRASQAFLDRAGRIAGVGGWGYDLASGQVQFTDQTCRILDLEPGHTITLDTCLALLDGPARREVEEVIACGLEQATAWDMELSLRTVRGRVIWVHVSAEIEYADSGPVRIVGALQDITSRRGLRAEVERNARLLRAAIDAIDEAFVLFDPEDRLVLCNDKYRQMYALSSDLMVPGASFESIIRIGAGRGQYQAAVGRVDEWVDQRMRRHRGANGVPTIQQLSDGRVVRIIEQRLPDGHTVGFRIDITDLVRATEAAESADRAKSEFIATVSHELRTPLQSILGFSSLGRRFAETHAQFGPMFNDIHAAGERMLTLVNGLLDISRTDNTLQDLSVQRHDLMRLAAEVVGELGVLAGERQLRLELPDPLPRMDVEVDAFRLQQVIRNVLANALRFAPAGTAITLDGRWLDGERWELTVTDCGPGIPADELELIFDPFAQSSRTRDGSGGSGLGLTICRKIMHAHAGSIHASNRAAHLGGGSCFHLQLPAAAAAPLRRGTVSAPPVLEIQ</sequence>
<proteinExistence type="predicted"/>
<name>A0ABU9BDS1_9BURK</name>
<keyword evidence="4" id="KW-0808">Transferase</keyword>
<dbReference type="SMART" id="SM00387">
    <property type="entry name" value="HATPase_c"/>
    <property type="match status" value="1"/>
</dbReference>
<dbReference type="RefSeq" id="WP_341375857.1">
    <property type="nucleotide sequence ID" value="NZ_JBBUTF010000019.1"/>
</dbReference>
<evidence type="ECO:0000256" key="4">
    <source>
        <dbReference type="ARBA" id="ARBA00022679"/>
    </source>
</evidence>
<keyword evidence="3" id="KW-0597">Phosphoprotein</keyword>
<dbReference type="InterPro" id="IPR000014">
    <property type="entry name" value="PAS"/>
</dbReference>
<dbReference type="InterPro" id="IPR003661">
    <property type="entry name" value="HisK_dim/P_dom"/>
</dbReference>
<dbReference type="PROSITE" id="PS50109">
    <property type="entry name" value="HIS_KIN"/>
    <property type="match status" value="1"/>
</dbReference>
<dbReference type="NCBIfam" id="TIGR00229">
    <property type="entry name" value="sensory_box"/>
    <property type="match status" value="1"/>
</dbReference>
<dbReference type="Pfam" id="PF12860">
    <property type="entry name" value="PAS_7"/>
    <property type="match status" value="1"/>
</dbReference>
<organism evidence="10 11">
    <name type="scientific">Pseudaquabacterium rugosum</name>
    <dbReference type="NCBI Taxonomy" id="2984194"/>
    <lineage>
        <taxon>Bacteria</taxon>
        <taxon>Pseudomonadati</taxon>
        <taxon>Pseudomonadota</taxon>
        <taxon>Betaproteobacteria</taxon>
        <taxon>Burkholderiales</taxon>
        <taxon>Sphaerotilaceae</taxon>
        <taxon>Pseudaquabacterium</taxon>
    </lineage>
</organism>
<keyword evidence="6" id="KW-0902">Two-component regulatory system</keyword>
<dbReference type="Gene3D" id="3.30.565.10">
    <property type="entry name" value="Histidine kinase-like ATPase, C-terminal domain"/>
    <property type="match status" value="1"/>
</dbReference>
<dbReference type="PANTHER" id="PTHR43711">
    <property type="entry name" value="TWO-COMPONENT HISTIDINE KINASE"/>
    <property type="match status" value="1"/>
</dbReference>
<evidence type="ECO:0000256" key="1">
    <source>
        <dbReference type="ARBA" id="ARBA00000085"/>
    </source>
</evidence>
<dbReference type="CDD" id="cd00082">
    <property type="entry name" value="HisKA"/>
    <property type="match status" value="1"/>
</dbReference>
<feature type="domain" description="PAC" evidence="9">
    <location>
        <begin position="259"/>
        <end position="310"/>
    </location>
</feature>
<keyword evidence="11" id="KW-1185">Reference proteome</keyword>
<dbReference type="EMBL" id="JBBUTF010000019">
    <property type="protein sequence ID" value="MEK8028072.1"/>
    <property type="molecule type" value="Genomic_DNA"/>
</dbReference>
<dbReference type="InterPro" id="IPR001610">
    <property type="entry name" value="PAC"/>
</dbReference>
<dbReference type="SUPFAM" id="SSF55785">
    <property type="entry name" value="PYP-like sensor domain (PAS domain)"/>
    <property type="match status" value="3"/>
</dbReference>
<dbReference type="InterPro" id="IPR003594">
    <property type="entry name" value="HATPase_dom"/>
</dbReference>
<dbReference type="Proteomes" id="UP001368500">
    <property type="component" value="Unassembled WGS sequence"/>
</dbReference>
<evidence type="ECO:0000313" key="11">
    <source>
        <dbReference type="Proteomes" id="UP001368500"/>
    </source>
</evidence>
<evidence type="ECO:0000259" key="8">
    <source>
        <dbReference type="PROSITE" id="PS50112"/>
    </source>
</evidence>
<dbReference type="InterPro" id="IPR035965">
    <property type="entry name" value="PAS-like_dom_sf"/>
</dbReference>
<dbReference type="InterPro" id="IPR005467">
    <property type="entry name" value="His_kinase_dom"/>
</dbReference>
<dbReference type="CDD" id="cd00130">
    <property type="entry name" value="PAS"/>
    <property type="match status" value="1"/>
</dbReference>
<dbReference type="Gene3D" id="1.10.287.130">
    <property type="match status" value="1"/>
</dbReference>
<dbReference type="SUPFAM" id="SSF55874">
    <property type="entry name" value="ATPase domain of HSP90 chaperone/DNA topoisomerase II/histidine kinase"/>
    <property type="match status" value="1"/>
</dbReference>
<dbReference type="PROSITE" id="PS50112">
    <property type="entry name" value="PAS"/>
    <property type="match status" value="1"/>
</dbReference>
<feature type="domain" description="PAC" evidence="9">
    <location>
        <begin position="130"/>
        <end position="184"/>
    </location>
</feature>
<accession>A0ABU9BDS1</accession>
<feature type="domain" description="Histidine kinase" evidence="7">
    <location>
        <begin position="450"/>
        <end position="670"/>
    </location>
</feature>
<protein>
    <recommendedName>
        <fullName evidence="2">histidine kinase</fullName>
        <ecNumber evidence="2">2.7.13.3</ecNumber>
    </recommendedName>
</protein>
<reference evidence="10 11" key="1">
    <citation type="submission" date="2024-04" db="EMBL/GenBank/DDBJ databases">
        <title>Novel species of the genus Ideonella isolated from streams.</title>
        <authorList>
            <person name="Lu H."/>
        </authorList>
    </citation>
    <scope>NUCLEOTIDE SEQUENCE [LARGE SCALE GENOMIC DNA]</scope>
    <source>
        <strain evidence="10 11">BYS139W</strain>
    </source>
</reference>
<evidence type="ECO:0000259" key="7">
    <source>
        <dbReference type="PROSITE" id="PS50109"/>
    </source>
</evidence>
<dbReference type="PANTHER" id="PTHR43711:SF1">
    <property type="entry name" value="HISTIDINE KINASE 1"/>
    <property type="match status" value="1"/>
</dbReference>